<evidence type="ECO:0000256" key="1">
    <source>
        <dbReference type="SAM" id="MobiDB-lite"/>
    </source>
</evidence>
<dbReference type="EMBL" id="CP023326">
    <property type="protein sequence ID" value="ATY65458.1"/>
    <property type="molecule type" value="Genomic_DNA"/>
</dbReference>
<name>A0A2H4SQT1_CORMI</name>
<accession>A0A2H4SQT1</accession>
<evidence type="ECO:0000313" key="3">
    <source>
        <dbReference type="Proteomes" id="UP000323067"/>
    </source>
</evidence>
<organism evidence="2 3">
    <name type="scientific">Cordyceps militaris</name>
    <name type="common">Caterpillar fungus</name>
    <name type="synonym">Clavaria militaris</name>
    <dbReference type="NCBI Taxonomy" id="73501"/>
    <lineage>
        <taxon>Eukaryota</taxon>
        <taxon>Fungi</taxon>
        <taxon>Dikarya</taxon>
        <taxon>Ascomycota</taxon>
        <taxon>Pezizomycotina</taxon>
        <taxon>Sordariomycetes</taxon>
        <taxon>Hypocreomycetidae</taxon>
        <taxon>Hypocreales</taxon>
        <taxon>Cordycipitaceae</taxon>
        <taxon>Cordyceps</taxon>
    </lineage>
</organism>
<dbReference type="AlphaFoldDB" id="A0A2H4SQT1"/>
<dbReference type="OrthoDB" id="3262926at2759"/>
<sequence>MSSSVIQTQTPAPAPAPAPPPPPPPLPPSPSHNTHPKKLALKVRSASPGWSYQSPRQIDYTELKAGPYFFYGTLMDPGMLAEILKLSHEPILRPAKVFACRMTHLRTATDEDKEKKGNYEKKIDYKSRICHE</sequence>
<feature type="compositionally biased region" description="Pro residues" evidence="1">
    <location>
        <begin position="12"/>
        <end position="30"/>
    </location>
</feature>
<feature type="region of interest" description="Disordered" evidence="1">
    <location>
        <begin position="1"/>
        <end position="38"/>
    </location>
</feature>
<dbReference type="VEuPathDB" id="FungiDB:CCM_00180"/>
<dbReference type="Proteomes" id="UP000323067">
    <property type="component" value="Chromosome iii"/>
</dbReference>
<reference evidence="2 3" key="1">
    <citation type="journal article" date="2017" name="BMC Genomics">
        <title>Chromosome level assembly and secondary metabolite potential of the parasitic fungus Cordyceps militaris.</title>
        <authorList>
            <person name="Kramer G.J."/>
            <person name="Nodwell J.R."/>
        </authorList>
    </citation>
    <scope>NUCLEOTIDE SEQUENCE [LARGE SCALE GENOMIC DNA]</scope>
    <source>
        <strain evidence="2 3">ATCC 34164</strain>
    </source>
</reference>
<proteinExistence type="predicted"/>
<gene>
    <name evidence="2" type="ORF">A9K55_001922</name>
</gene>
<dbReference type="VEuPathDB" id="FungiDB:A9K55_001922"/>
<feature type="compositionally biased region" description="Polar residues" evidence="1">
    <location>
        <begin position="1"/>
        <end position="10"/>
    </location>
</feature>
<dbReference type="Gene3D" id="3.10.490.10">
    <property type="entry name" value="Gamma-glutamyl cyclotransferase-like"/>
    <property type="match status" value="1"/>
</dbReference>
<protein>
    <submittedName>
        <fullName evidence="2">Poly(A) polymerase</fullName>
    </submittedName>
</protein>
<evidence type="ECO:0000313" key="2">
    <source>
        <dbReference type="EMBL" id="ATY65458.1"/>
    </source>
</evidence>